<reference evidence="2" key="1">
    <citation type="submission" date="2018-02" db="EMBL/GenBank/DDBJ databases">
        <title>Rhizophora mucronata_Transcriptome.</title>
        <authorList>
            <person name="Meera S.P."/>
            <person name="Sreeshan A."/>
            <person name="Augustine A."/>
        </authorList>
    </citation>
    <scope>NUCLEOTIDE SEQUENCE</scope>
    <source>
        <tissue evidence="2">Leaf</tissue>
    </source>
</reference>
<evidence type="ECO:0000313" key="2">
    <source>
        <dbReference type="EMBL" id="MBW84166.1"/>
    </source>
</evidence>
<keyword evidence="1" id="KW-0732">Signal</keyword>
<dbReference type="EMBL" id="GGEC01003683">
    <property type="protein sequence ID" value="MBW84166.1"/>
    <property type="molecule type" value="Transcribed_RNA"/>
</dbReference>
<feature type="chain" id="PRO_5015172882" evidence="1">
    <location>
        <begin position="19"/>
        <end position="44"/>
    </location>
</feature>
<proteinExistence type="predicted"/>
<organism evidence="2">
    <name type="scientific">Rhizophora mucronata</name>
    <name type="common">Asiatic mangrove</name>
    <dbReference type="NCBI Taxonomy" id="61149"/>
    <lineage>
        <taxon>Eukaryota</taxon>
        <taxon>Viridiplantae</taxon>
        <taxon>Streptophyta</taxon>
        <taxon>Embryophyta</taxon>
        <taxon>Tracheophyta</taxon>
        <taxon>Spermatophyta</taxon>
        <taxon>Magnoliopsida</taxon>
        <taxon>eudicotyledons</taxon>
        <taxon>Gunneridae</taxon>
        <taxon>Pentapetalae</taxon>
        <taxon>rosids</taxon>
        <taxon>fabids</taxon>
        <taxon>Malpighiales</taxon>
        <taxon>Rhizophoraceae</taxon>
        <taxon>Rhizophora</taxon>
    </lineage>
</organism>
<feature type="signal peptide" evidence="1">
    <location>
        <begin position="1"/>
        <end position="18"/>
    </location>
</feature>
<accession>A0A2P2ISJ6</accession>
<evidence type="ECO:0000256" key="1">
    <source>
        <dbReference type="SAM" id="SignalP"/>
    </source>
</evidence>
<protein>
    <submittedName>
        <fullName evidence="2">Uncharacterized protein LOC105644692</fullName>
    </submittedName>
</protein>
<sequence>MDLVYLFLLIHFLQHRLLVDLNSIYASPAPAHEFLPLSTDQDQV</sequence>
<name>A0A2P2ISJ6_RHIMU</name>
<dbReference type="AlphaFoldDB" id="A0A2P2ISJ6"/>